<reference evidence="3" key="1">
    <citation type="submission" date="2017-01" db="EMBL/GenBank/DDBJ databases">
        <authorList>
            <person name="Varghese N."/>
            <person name="Submissions S."/>
        </authorList>
    </citation>
    <scope>NUCLEOTIDE SEQUENCE [LARGE SCALE GENOMIC DNA]</scope>
    <source>
        <strain evidence="3">DM9</strain>
    </source>
</reference>
<dbReference type="EMBL" id="FTNM01000002">
    <property type="protein sequence ID" value="SIQ94866.1"/>
    <property type="molecule type" value="Genomic_DNA"/>
</dbReference>
<feature type="region of interest" description="Disordered" evidence="1">
    <location>
        <begin position="1"/>
        <end position="35"/>
    </location>
</feature>
<gene>
    <name evidence="2" type="ORF">SAMN05421545_1817</name>
</gene>
<name>A0A1N6WXV6_9BACT</name>
<proteinExistence type="predicted"/>
<feature type="compositionally biased region" description="Basic and acidic residues" evidence="1">
    <location>
        <begin position="25"/>
        <end position="35"/>
    </location>
</feature>
<evidence type="ECO:0000313" key="3">
    <source>
        <dbReference type="Proteomes" id="UP000185924"/>
    </source>
</evidence>
<dbReference type="Proteomes" id="UP000185924">
    <property type="component" value="Unassembled WGS sequence"/>
</dbReference>
<evidence type="ECO:0000313" key="2">
    <source>
        <dbReference type="EMBL" id="SIQ94866.1"/>
    </source>
</evidence>
<organism evidence="2 3">
    <name type="scientific">Pontibacter lucknowensis</name>
    <dbReference type="NCBI Taxonomy" id="1077936"/>
    <lineage>
        <taxon>Bacteria</taxon>
        <taxon>Pseudomonadati</taxon>
        <taxon>Bacteroidota</taxon>
        <taxon>Cytophagia</taxon>
        <taxon>Cytophagales</taxon>
        <taxon>Hymenobacteraceae</taxon>
        <taxon>Pontibacter</taxon>
    </lineage>
</organism>
<evidence type="ECO:0000256" key="1">
    <source>
        <dbReference type="SAM" id="MobiDB-lite"/>
    </source>
</evidence>
<protein>
    <submittedName>
        <fullName evidence="2">Uncharacterized protein</fullName>
    </submittedName>
</protein>
<accession>A0A1N6WXV6</accession>
<sequence length="35" mass="4025">MHGIKKPLTDKKLDEISMQNTSIHDSSRTLKNEPM</sequence>
<keyword evidence="3" id="KW-1185">Reference proteome</keyword>
<dbReference type="AlphaFoldDB" id="A0A1N6WXV6"/>